<dbReference type="Proteomes" id="UP000019141">
    <property type="component" value="Unassembled WGS sequence"/>
</dbReference>
<accession>W4LG83</accession>
<dbReference type="EMBL" id="AZHW01000730">
    <property type="protein sequence ID" value="ETW96894.1"/>
    <property type="molecule type" value="Genomic_DNA"/>
</dbReference>
<reference evidence="1 2" key="1">
    <citation type="journal article" date="2014" name="Nature">
        <title>An environmental bacterial taxon with a large and distinct metabolic repertoire.</title>
        <authorList>
            <person name="Wilson M.C."/>
            <person name="Mori T."/>
            <person name="Ruckert C."/>
            <person name="Uria A.R."/>
            <person name="Helf M.J."/>
            <person name="Takada K."/>
            <person name="Gernert C."/>
            <person name="Steffens U.A."/>
            <person name="Heycke N."/>
            <person name="Schmitt S."/>
            <person name="Rinke C."/>
            <person name="Helfrich E.J."/>
            <person name="Brachmann A.O."/>
            <person name="Gurgui C."/>
            <person name="Wakimoto T."/>
            <person name="Kracht M."/>
            <person name="Crusemann M."/>
            <person name="Hentschel U."/>
            <person name="Abe I."/>
            <person name="Matsunaga S."/>
            <person name="Kalinowski J."/>
            <person name="Takeyama H."/>
            <person name="Piel J."/>
        </authorList>
    </citation>
    <scope>NUCLEOTIDE SEQUENCE [LARGE SCALE GENOMIC DNA]</scope>
    <source>
        <strain evidence="2">TSY1</strain>
    </source>
</reference>
<proteinExistence type="predicted"/>
<dbReference type="HOGENOM" id="CLU_2970825_0_0_7"/>
<keyword evidence="2" id="KW-1185">Reference proteome</keyword>
<dbReference type="AlphaFoldDB" id="W4LG83"/>
<comment type="caution">
    <text evidence="1">The sequence shown here is derived from an EMBL/GenBank/DDBJ whole genome shotgun (WGS) entry which is preliminary data.</text>
</comment>
<evidence type="ECO:0000313" key="1">
    <source>
        <dbReference type="EMBL" id="ETW96894.1"/>
    </source>
</evidence>
<protein>
    <submittedName>
        <fullName evidence="1">Uncharacterized protein</fullName>
    </submittedName>
</protein>
<name>W4LG83_ENTF1</name>
<gene>
    <name evidence="1" type="ORF">ETSY1_24775</name>
</gene>
<sequence>MKIAWAEPTLVEGDAAYGAKANIKHVQKLDKADASRDWNFVFTIPRTWKTDEEKAVTW</sequence>
<evidence type="ECO:0000313" key="2">
    <source>
        <dbReference type="Proteomes" id="UP000019141"/>
    </source>
</evidence>
<organism evidence="1 2">
    <name type="scientific">Entotheonella factor</name>
    <dbReference type="NCBI Taxonomy" id="1429438"/>
    <lineage>
        <taxon>Bacteria</taxon>
        <taxon>Pseudomonadati</taxon>
        <taxon>Nitrospinota/Tectimicrobiota group</taxon>
        <taxon>Candidatus Tectimicrobiota</taxon>
        <taxon>Candidatus Entotheonellia</taxon>
        <taxon>Candidatus Entotheonellales</taxon>
        <taxon>Candidatus Entotheonellaceae</taxon>
        <taxon>Candidatus Entotheonella</taxon>
    </lineage>
</organism>